<dbReference type="SUPFAM" id="SSF48208">
    <property type="entry name" value="Six-hairpin glycosidases"/>
    <property type="match status" value="1"/>
</dbReference>
<dbReference type="InterPro" id="IPR008928">
    <property type="entry name" value="6-hairpin_glycosidase_sf"/>
</dbReference>
<evidence type="ECO:0000256" key="1">
    <source>
        <dbReference type="ARBA" id="ARBA00001913"/>
    </source>
</evidence>
<dbReference type="GO" id="GO:0030246">
    <property type="term" value="F:carbohydrate binding"/>
    <property type="evidence" value="ECO:0007669"/>
    <property type="project" value="InterPro"/>
</dbReference>
<evidence type="ECO:0000256" key="2">
    <source>
        <dbReference type="ARBA" id="ARBA00011245"/>
    </source>
</evidence>
<feature type="domain" description="Glycosyl hydrolase family 92" evidence="5">
    <location>
        <begin position="281"/>
        <end position="775"/>
    </location>
</feature>
<evidence type="ECO:0000313" key="7">
    <source>
        <dbReference type="EMBL" id="KIC93998.1"/>
    </source>
</evidence>
<dbReference type="InterPro" id="IPR050883">
    <property type="entry name" value="PNGase"/>
</dbReference>
<name>A0A0C1LF87_9BACT</name>
<comment type="caution">
    <text evidence="7">The sequence shown here is derived from an EMBL/GenBank/DDBJ whole genome shotgun (WGS) entry which is preliminary data.</text>
</comment>
<dbReference type="GO" id="GO:0000224">
    <property type="term" value="F:peptide-N4-(N-acetyl-beta-glucosaminyl)asparagine amidase activity"/>
    <property type="evidence" value="ECO:0007669"/>
    <property type="project" value="TreeGrafter"/>
</dbReference>
<proteinExistence type="predicted"/>
<feature type="chain" id="PRO_5002148977" evidence="4">
    <location>
        <begin position="22"/>
        <end position="794"/>
    </location>
</feature>
<dbReference type="OrthoDB" id="9758101at2"/>
<reference evidence="7 8" key="1">
    <citation type="submission" date="2014-11" db="EMBL/GenBank/DDBJ databases">
        <title>Genome sequence of Flavihumibacter solisilvae 3-3.</title>
        <authorList>
            <person name="Zhou G."/>
            <person name="Li M."/>
            <person name="Wang G."/>
        </authorList>
    </citation>
    <scope>NUCLEOTIDE SEQUENCE [LARGE SCALE GENOMIC DNA]</scope>
    <source>
        <strain evidence="7 8">3-3</strain>
    </source>
</reference>
<feature type="domain" description="Glycosyl hydrolase family 92 N-terminal" evidence="6">
    <location>
        <begin position="33"/>
        <end position="275"/>
    </location>
</feature>
<organism evidence="7 8">
    <name type="scientific">Flavihumibacter solisilvae</name>
    <dbReference type="NCBI Taxonomy" id="1349421"/>
    <lineage>
        <taxon>Bacteria</taxon>
        <taxon>Pseudomonadati</taxon>
        <taxon>Bacteroidota</taxon>
        <taxon>Chitinophagia</taxon>
        <taxon>Chitinophagales</taxon>
        <taxon>Chitinophagaceae</taxon>
        <taxon>Flavihumibacter</taxon>
    </lineage>
</organism>
<dbReference type="Gene3D" id="2.70.98.10">
    <property type="match status" value="1"/>
</dbReference>
<dbReference type="NCBIfam" id="TIGR01180">
    <property type="entry name" value="aman2_put"/>
    <property type="match status" value="1"/>
</dbReference>
<keyword evidence="4" id="KW-0732">Signal</keyword>
<evidence type="ECO:0000259" key="6">
    <source>
        <dbReference type="Pfam" id="PF17678"/>
    </source>
</evidence>
<dbReference type="PANTHER" id="PTHR12143">
    <property type="entry name" value="PEPTIDE N-GLYCANASE PNGASE -RELATED"/>
    <property type="match status" value="1"/>
</dbReference>
<protein>
    <submittedName>
        <fullName evidence="7">Alpha-mannosidase</fullName>
    </submittedName>
</protein>
<dbReference type="InterPro" id="IPR041371">
    <property type="entry name" value="GH92_N"/>
</dbReference>
<accession>A0A0C1LF87</accession>
<dbReference type="Gene3D" id="1.20.1610.10">
    <property type="entry name" value="alpha-1,2-mannosidases domains"/>
    <property type="match status" value="1"/>
</dbReference>
<gene>
    <name evidence="7" type="ORF">OI18_13295</name>
</gene>
<dbReference type="InterPro" id="IPR005887">
    <property type="entry name" value="GH92_a_mannosidase_put"/>
</dbReference>
<dbReference type="Pfam" id="PF17678">
    <property type="entry name" value="Glyco_hydro_92N"/>
    <property type="match status" value="1"/>
</dbReference>
<dbReference type="GO" id="GO:0006516">
    <property type="term" value="P:glycoprotein catabolic process"/>
    <property type="evidence" value="ECO:0007669"/>
    <property type="project" value="TreeGrafter"/>
</dbReference>
<dbReference type="AlphaFoldDB" id="A0A0C1LF87"/>
<dbReference type="Gene3D" id="1.20.1050.60">
    <property type="entry name" value="alpha-1,2-mannosidase"/>
    <property type="match status" value="1"/>
</dbReference>
<evidence type="ECO:0000259" key="5">
    <source>
        <dbReference type="Pfam" id="PF07971"/>
    </source>
</evidence>
<dbReference type="GO" id="GO:0005975">
    <property type="term" value="P:carbohydrate metabolic process"/>
    <property type="evidence" value="ECO:0007669"/>
    <property type="project" value="InterPro"/>
</dbReference>
<dbReference type="Pfam" id="PF07971">
    <property type="entry name" value="Glyco_hydro_92"/>
    <property type="match status" value="1"/>
</dbReference>
<feature type="signal peptide" evidence="4">
    <location>
        <begin position="1"/>
        <end position="21"/>
    </location>
</feature>
<dbReference type="InterPro" id="IPR014718">
    <property type="entry name" value="GH-type_carb-bd"/>
</dbReference>
<dbReference type="PANTHER" id="PTHR12143:SF39">
    <property type="entry name" value="SECRETED PROTEIN"/>
    <property type="match status" value="1"/>
</dbReference>
<comment type="subunit">
    <text evidence="2">Monomer.</text>
</comment>
<dbReference type="GO" id="GO:0005829">
    <property type="term" value="C:cytosol"/>
    <property type="evidence" value="ECO:0007669"/>
    <property type="project" value="TreeGrafter"/>
</dbReference>
<dbReference type="EMBL" id="JSVC01000015">
    <property type="protein sequence ID" value="KIC93998.1"/>
    <property type="molecule type" value="Genomic_DNA"/>
</dbReference>
<evidence type="ECO:0000256" key="3">
    <source>
        <dbReference type="ARBA" id="ARBA00022837"/>
    </source>
</evidence>
<keyword evidence="8" id="KW-1185">Reference proteome</keyword>
<evidence type="ECO:0000313" key="8">
    <source>
        <dbReference type="Proteomes" id="UP000031408"/>
    </source>
</evidence>
<evidence type="ECO:0000256" key="4">
    <source>
        <dbReference type="SAM" id="SignalP"/>
    </source>
</evidence>
<dbReference type="Proteomes" id="UP000031408">
    <property type="component" value="Unassembled WGS sequence"/>
</dbReference>
<comment type="cofactor">
    <cofactor evidence="1">
        <name>Ca(2+)</name>
        <dbReference type="ChEBI" id="CHEBI:29108"/>
    </cofactor>
</comment>
<dbReference type="InterPro" id="IPR012939">
    <property type="entry name" value="Glyco_hydro_92"/>
</dbReference>
<dbReference type="RefSeq" id="WP_039140498.1">
    <property type="nucleotide sequence ID" value="NZ_JSVC01000015.1"/>
</dbReference>
<dbReference type="STRING" id="1349421.OI18_13295"/>
<keyword evidence="3" id="KW-0106">Calcium</keyword>
<sequence>MIKIAKLYFLCYLVLTTGTFAQVAKKEFNPSAWVDPQIGSVHGRWFFYTPASLPFGMAKLAPHTNAFGSRGGWQPCGYDDRHSSIEGFGHFHEFQIGGLVVMPTTGSLQTVPGSLENPDSGYRSRFDKATEHAEPGYYTVYLKDYKIKAEITATERVGYHRYTFPQSTASRIIFDVGHRQGESSDVTEAYIRLSGPKELEGSIETYPEYLKFCDAGKRVRMYFVIRLNKAPRSFGTFIDSVASPGQKSTHGTGNGMFLNFSTVKDEVVEMQVGLSYTSTENARKNLEAETGLQSFDAVRHAARNKWNEKLGRIIVEGKDSVDKVKFYTGLYHALLGRGLASDVNGQYPKNDGSIGQIQLGKNGKPKYNHYNTDGIWGAFWNLGQLWALVYPEFQSEYIQTNLDFAQETGWMHDGVAAGAHSNGVLTNFFGLMIAATYNCGIRDFDISRAYETAYKNETGYINRPFGSGKYDLHYFVNQGYIPAKDTTLSNGWVFNFGASHTLEFCFSSYAVSQFAKALGKKDDYKLLIGLASGWKNLFDQETKFIRPRYENGKFIDSFNAMQAWRGFQEGNAFQYTWYVPQDVAGLIAALGKDTFNARLENTFNESRKSTFGGGKEVNSFSGLEKLYNHGNQPCLHHSWLFNYSGKPWLSQKWTRAICDEFYGATPLHGYGYGQDEDQGQLGAWFVMAALGLFDVQGHAGMNPTFQFGSPIFDRVTIKLSGKYYPGKTLVIETRNNSKQHPYIQSASFNNMKLDNCWIERTKLTDGGVLSFDMGPDPNTAFGIQTPPPSMSTNQ</sequence>
<dbReference type="Gene3D" id="3.30.2080.10">
    <property type="entry name" value="GH92 mannosidase domain"/>
    <property type="match status" value="1"/>
</dbReference>